<keyword evidence="10" id="KW-0472">Membrane</keyword>
<dbReference type="Gene3D" id="3.30.200.20">
    <property type="entry name" value="Phosphorylase Kinase, domain 1"/>
    <property type="match status" value="1"/>
</dbReference>
<keyword evidence="4" id="KW-0547">Nucleotide-binding</keyword>
<feature type="region of interest" description="Disordered" evidence="9">
    <location>
        <begin position="1"/>
        <end position="29"/>
    </location>
</feature>
<dbReference type="NCBIfam" id="NF033483">
    <property type="entry name" value="PknB_PASTA_kin"/>
    <property type="match status" value="1"/>
</dbReference>
<dbReference type="PANTHER" id="PTHR43289:SF34">
    <property type="entry name" value="SERINE_THREONINE-PROTEIN KINASE YBDM-RELATED"/>
    <property type="match status" value="1"/>
</dbReference>
<dbReference type="Pfam" id="PF03793">
    <property type="entry name" value="PASTA"/>
    <property type="match status" value="4"/>
</dbReference>
<name>A0ABS2M6C3_9ACTN</name>
<keyword evidence="14" id="KW-1185">Reference proteome</keyword>
<dbReference type="PROSITE" id="PS50011">
    <property type="entry name" value="PROTEIN_KINASE_DOM"/>
    <property type="match status" value="1"/>
</dbReference>
<evidence type="ECO:0000256" key="8">
    <source>
        <dbReference type="ARBA" id="ARBA00048679"/>
    </source>
</evidence>
<dbReference type="PROSITE" id="PS00108">
    <property type="entry name" value="PROTEIN_KINASE_ST"/>
    <property type="match status" value="1"/>
</dbReference>
<dbReference type="InterPro" id="IPR005543">
    <property type="entry name" value="PASTA_dom"/>
</dbReference>
<dbReference type="EMBL" id="JAFBBZ010000001">
    <property type="protein sequence ID" value="MBM7506745.1"/>
    <property type="molecule type" value="Genomic_DNA"/>
</dbReference>
<dbReference type="InterPro" id="IPR008271">
    <property type="entry name" value="Ser/Thr_kinase_AS"/>
</dbReference>
<feature type="transmembrane region" description="Helical" evidence="10">
    <location>
        <begin position="410"/>
        <end position="431"/>
    </location>
</feature>
<evidence type="ECO:0000256" key="3">
    <source>
        <dbReference type="ARBA" id="ARBA00022679"/>
    </source>
</evidence>
<dbReference type="CDD" id="cd06577">
    <property type="entry name" value="PASTA_pknB"/>
    <property type="match status" value="4"/>
</dbReference>
<evidence type="ECO:0000256" key="1">
    <source>
        <dbReference type="ARBA" id="ARBA00012513"/>
    </source>
</evidence>
<dbReference type="Pfam" id="PF00069">
    <property type="entry name" value="Pkinase"/>
    <property type="match status" value="1"/>
</dbReference>
<evidence type="ECO:0000259" key="12">
    <source>
        <dbReference type="PROSITE" id="PS51178"/>
    </source>
</evidence>
<feature type="domain" description="PASTA" evidence="12">
    <location>
        <begin position="634"/>
        <end position="698"/>
    </location>
</feature>
<dbReference type="PROSITE" id="PS51178">
    <property type="entry name" value="PASTA"/>
    <property type="match status" value="4"/>
</dbReference>
<evidence type="ECO:0000256" key="9">
    <source>
        <dbReference type="SAM" id="MobiDB-lite"/>
    </source>
</evidence>
<reference evidence="13 14" key="1">
    <citation type="submission" date="2021-01" db="EMBL/GenBank/DDBJ databases">
        <title>Sequencing the genomes of 1000 actinobacteria strains.</title>
        <authorList>
            <person name="Klenk H.-P."/>
        </authorList>
    </citation>
    <scope>NUCLEOTIDE SEQUENCE [LARGE SCALE GENOMIC DNA]</scope>
    <source>
        <strain evidence="13 14">DSM 18239</strain>
    </source>
</reference>
<gene>
    <name evidence="13" type="ORF">JOE61_000559</name>
</gene>
<protein>
    <recommendedName>
        <fullName evidence="1">non-specific serine/threonine protein kinase</fullName>
        <ecNumber evidence="1">2.7.11.1</ecNumber>
    </recommendedName>
</protein>
<keyword evidence="10" id="KW-1133">Transmembrane helix</keyword>
<feature type="domain" description="Protein kinase" evidence="11">
    <location>
        <begin position="35"/>
        <end position="294"/>
    </location>
</feature>
<feature type="region of interest" description="Disordered" evidence="9">
    <location>
        <begin position="321"/>
        <end position="403"/>
    </location>
</feature>
<dbReference type="PANTHER" id="PTHR43289">
    <property type="entry name" value="MITOGEN-ACTIVATED PROTEIN KINASE KINASE KINASE 20-RELATED"/>
    <property type="match status" value="1"/>
</dbReference>
<feature type="domain" description="PASTA" evidence="12">
    <location>
        <begin position="431"/>
        <end position="498"/>
    </location>
</feature>
<feature type="domain" description="PASTA" evidence="12">
    <location>
        <begin position="499"/>
        <end position="566"/>
    </location>
</feature>
<comment type="caution">
    <text evidence="13">The sequence shown here is derived from an EMBL/GenBank/DDBJ whole genome shotgun (WGS) entry which is preliminary data.</text>
</comment>
<keyword evidence="2" id="KW-0723">Serine/threonine-protein kinase</keyword>
<dbReference type="InterPro" id="IPR011009">
    <property type="entry name" value="Kinase-like_dom_sf"/>
</dbReference>
<evidence type="ECO:0000256" key="5">
    <source>
        <dbReference type="ARBA" id="ARBA00022777"/>
    </source>
</evidence>
<dbReference type="EC" id="2.7.11.1" evidence="1"/>
<dbReference type="Proteomes" id="UP000732378">
    <property type="component" value="Unassembled WGS sequence"/>
</dbReference>
<dbReference type="Gene3D" id="3.30.10.20">
    <property type="match status" value="4"/>
</dbReference>
<keyword evidence="3 13" id="KW-0808">Transferase</keyword>
<evidence type="ECO:0000256" key="6">
    <source>
        <dbReference type="ARBA" id="ARBA00022840"/>
    </source>
</evidence>
<evidence type="ECO:0000256" key="7">
    <source>
        <dbReference type="ARBA" id="ARBA00047899"/>
    </source>
</evidence>
<keyword evidence="5 13" id="KW-0418">Kinase</keyword>
<keyword evidence="6" id="KW-0067">ATP-binding</keyword>
<organism evidence="13 14">
    <name type="scientific">Nocardioides salarius</name>
    <dbReference type="NCBI Taxonomy" id="374513"/>
    <lineage>
        <taxon>Bacteria</taxon>
        <taxon>Bacillati</taxon>
        <taxon>Actinomycetota</taxon>
        <taxon>Actinomycetes</taxon>
        <taxon>Propionibacteriales</taxon>
        <taxon>Nocardioidaceae</taxon>
        <taxon>Nocardioides</taxon>
    </lineage>
</organism>
<accession>A0ABS2M6C3</accession>
<evidence type="ECO:0000256" key="4">
    <source>
        <dbReference type="ARBA" id="ARBA00022741"/>
    </source>
</evidence>
<evidence type="ECO:0000259" key="11">
    <source>
        <dbReference type="PROSITE" id="PS50011"/>
    </source>
</evidence>
<feature type="compositionally biased region" description="Low complexity" evidence="9">
    <location>
        <begin position="376"/>
        <end position="389"/>
    </location>
</feature>
<dbReference type="SUPFAM" id="SSF56112">
    <property type="entry name" value="Protein kinase-like (PK-like)"/>
    <property type="match status" value="1"/>
</dbReference>
<dbReference type="GO" id="GO:0004674">
    <property type="term" value="F:protein serine/threonine kinase activity"/>
    <property type="evidence" value="ECO:0007669"/>
    <property type="project" value="UniProtKB-EC"/>
</dbReference>
<dbReference type="SMART" id="SM00740">
    <property type="entry name" value="PASTA"/>
    <property type="match status" value="4"/>
</dbReference>
<evidence type="ECO:0000256" key="10">
    <source>
        <dbReference type="SAM" id="Phobius"/>
    </source>
</evidence>
<dbReference type="InterPro" id="IPR000719">
    <property type="entry name" value="Prot_kinase_dom"/>
</dbReference>
<dbReference type="CDD" id="cd14014">
    <property type="entry name" value="STKc_PknB_like"/>
    <property type="match status" value="1"/>
</dbReference>
<keyword evidence="10" id="KW-0812">Transmembrane</keyword>
<comment type="catalytic activity">
    <reaction evidence="7">
        <text>L-threonyl-[protein] + ATP = O-phospho-L-threonyl-[protein] + ADP + H(+)</text>
        <dbReference type="Rhea" id="RHEA:46608"/>
        <dbReference type="Rhea" id="RHEA-COMP:11060"/>
        <dbReference type="Rhea" id="RHEA-COMP:11605"/>
        <dbReference type="ChEBI" id="CHEBI:15378"/>
        <dbReference type="ChEBI" id="CHEBI:30013"/>
        <dbReference type="ChEBI" id="CHEBI:30616"/>
        <dbReference type="ChEBI" id="CHEBI:61977"/>
        <dbReference type="ChEBI" id="CHEBI:456216"/>
        <dbReference type="EC" id="2.7.11.1"/>
    </reaction>
</comment>
<proteinExistence type="predicted"/>
<feature type="domain" description="PASTA" evidence="12">
    <location>
        <begin position="567"/>
        <end position="633"/>
    </location>
</feature>
<dbReference type="SMART" id="SM00220">
    <property type="entry name" value="S_TKc"/>
    <property type="match status" value="1"/>
</dbReference>
<sequence length="698" mass="73262">MPPDRQPHEVARPARQGTSGGPADPMTGRLLDGRYRIGPRIARGGMASVYEATDLRLDRVVAVKVMHVGLGDDEEFAARFVREARAAARLSHPNVVAVFDQGDDDGTVFLAMELIAGHTLRDVIVKEAPMSPARALALVEPVVSALAAAHRSGIVHRDVKPENVLIADDGRVKVADFGLAKAVGTDTQHTATGGVLIGTVSYLAPELVSQGISDARADVYAVGVLLYELLTGAKPHEGESPIQVAYKHVHEDVAPPSRLEPTLPGYVDALVARATARDRGLRPADAGVLLHHVHRVAHALAEGVREDPELTQDLAPLLLHPDTGAPVLEEPVREGPGPSLGAPADGDHEPTSLLRAGVPAAASAPDGPHPAHPVSRPAGAAAAPARPAGPGQPGQPGRPGRRRRRWRGPLLVLLAVVLATTLGLGAWWYGWARYSTVPSVLEQGRASAVAELEDAGFGVVVGEAVYSNRVPEGRVVSADPGAGSRALTGDDVTIVLSLGVELYPVPELAGRSLEEAEAALAEVDLELGRVREKFSETVPDDQVVRSTPVAGRELRPGAAVDLVVSKGRRPINVGDWVGEPADEAQRTLERKGLVVQRNEDVFSDGVPAGDVVSQEPGGGTLFKGDTVTLTVSKGPELVEVPGVKAQGVDAARAELESLGFVVRVENISDYLGLGFVFRTDPGGGELVPRGSTITLYLI</sequence>
<evidence type="ECO:0000256" key="2">
    <source>
        <dbReference type="ARBA" id="ARBA00022527"/>
    </source>
</evidence>
<dbReference type="Gene3D" id="1.10.510.10">
    <property type="entry name" value="Transferase(Phosphotransferase) domain 1"/>
    <property type="match status" value="1"/>
</dbReference>
<dbReference type="RefSeq" id="WP_307822770.1">
    <property type="nucleotide sequence ID" value="NZ_JACDTV010000014.1"/>
</dbReference>
<feature type="compositionally biased region" description="Basic and acidic residues" evidence="9">
    <location>
        <begin position="1"/>
        <end position="12"/>
    </location>
</feature>
<evidence type="ECO:0000313" key="13">
    <source>
        <dbReference type="EMBL" id="MBM7506745.1"/>
    </source>
</evidence>
<comment type="catalytic activity">
    <reaction evidence="8">
        <text>L-seryl-[protein] + ATP = O-phospho-L-seryl-[protein] + ADP + H(+)</text>
        <dbReference type="Rhea" id="RHEA:17989"/>
        <dbReference type="Rhea" id="RHEA-COMP:9863"/>
        <dbReference type="Rhea" id="RHEA-COMP:11604"/>
        <dbReference type="ChEBI" id="CHEBI:15378"/>
        <dbReference type="ChEBI" id="CHEBI:29999"/>
        <dbReference type="ChEBI" id="CHEBI:30616"/>
        <dbReference type="ChEBI" id="CHEBI:83421"/>
        <dbReference type="ChEBI" id="CHEBI:456216"/>
        <dbReference type="EC" id="2.7.11.1"/>
    </reaction>
</comment>
<evidence type="ECO:0000313" key="14">
    <source>
        <dbReference type="Proteomes" id="UP000732378"/>
    </source>
</evidence>